<evidence type="ECO:0000256" key="6">
    <source>
        <dbReference type="SAM" id="MobiDB-lite"/>
    </source>
</evidence>
<dbReference type="InterPro" id="IPR051089">
    <property type="entry name" value="prtT"/>
</dbReference>
<dbReference type="CDD" id="cd00067">
    <property type="entry name" value="GAL4"/>
    <property type="match status" value="1"/>
</dbReference>
<evidence type="ECO:0000256" key="4">
    <source>
        <dbReference type="ARBA" id="ARBA00023163"/>
    </source>
</evidence>
<dbReference type="CDD" id="cd12148">
    <property type="entry name" value="fungal_TF_MHR"/>
    <property type="match status" value="1"/>
</dbReference>
<sequence length="673" mass="75279">MGVDSSVVVDGGAVNGVIGAPPDSGSGSRPTGPEVPKTRACANCARLKMKCRWPESGAGKGDAGCIRCNRMKIPCHVPAPVQRKKRGKSTRVAQLEKKIDGLVSMLASGQHMQASGTPPLTPESNDTGAVTISDAPKLHLQKPLQDAALPQPVAREAPQIPLTIPSEPATTFQLIPGFSFTFEEVLSYFDIYRREFMPNYPFVIIPENLDPRTLYASSRCLFWTIMAAVTPQSSATQQGVENWFRQYIADRMVVKQERNLGILQALLLHLAWGDFHFYMNTEATNFVHLAVAMALDLKLDRSPESTKMHPKSLLGEAWATLDKGMSKPRPHTADEKRAVLGLYHITSLISALFKRGTQFPWNNYLSQCCESLAESSLEANLFLVALIKMQRVADRAYGLLPGFDVVDVGLSAYLSPMDMVINNVRRELYDLISMQPECVKERSTYHPIHSKCPVADQQSPDIFKAYYQVTLMRLAEAAIPTQFTTPVEISTLNTEPLQRFDTLWKCLLAAVDFFDTLCSFHPNELPGLPTSVTGLLAFAIVTSSRLLLLDPSIDWQPAMARRKLELADVMKRLSDRFEEADTWAKEAGRRRRLLDGGGTQFCRLSFKLRWIRQWYLSRVPQEQPVMAETQPPGEPLTDPDAVFWQEYEFEDALWPDFMTMYNSNFVVPPAVEA</sequence>
<feature type="region of interest" description="Disordered" evidence="6">
    <location>
        <begin position="13"/>
        <end position="36"/>
    </location>
</feature>
<reference evidence="7" key="1">
    <citation type="submission" date="2023-11" db="EMBL/GenBank/DDBJ databases">
        <title>The genome sequences of three competitors of mushroom-forming fungi.</title>
        <authorList>
            <person name="Beijen E."/>
            <person name="Ohm R.A."/>
        </authorList>
    </citation>
    <scope>NUCLEOTIDE SEQUENCE</scope>
    <source>
        <strain evidence="7">CBS 100526</strain>
    </source>
</reference>
<dbReference type="GO" id="GO:0005634">
    <property type="term" value="C:nucleus"/>
    <property type="evidence" value="ECO:0007669"/>
    <property type="project" value="UniProtKB-SubCell"/>
</dbReference>
<keyword evidence="8" id="KW-1185">Reference proteome</keyword>
<keyword evidence="2" id="KW-0805">Transcription regulation</keyword>
<protein>
    <recommendedName>
        <fullName evidence="9">Zn(2)-C6 fungal-type domain-containing protein</fullName>
    </recommendedName>
</protein>
<evidence type="ECO:0000256" key="1">
    <source>
        <dbReference type="ARBA" id="ARBA00004123"/>
    </source>
</evidence>
<dbReference type="GO" id="GO:0000976">
    <property type="term" value="F:transcription cis-regulatory region binding"/>
    <property type="evidence" value="ECO:0007669"/>
    <property type="project" value="TreeGrafter"/>
</dbReference>
<dbReference type="Gene3D" id="4.10.240.10">
    <property type="entry name" value="Zn(2)-C6 fungal-type DNA-binding domain"/>
    <property type="match status" value="1"/>
</dbReference>
<evidence type="ECO:0008006" key="9">
    <source>
        <dbReference type="Google" id="ProtNLM"/>
    </source>
</evidence>
<accession>A0AAE1J6Q8</accession>
<keyword evidence="3" id="KW-0238">DNA-binding</keyword>
<evidence type="ECO:0000313" key="7">
    <source>
        <dbReference type="EMBL" id="KAK4074578.1"/>
    </source>
</evidence>
<dbReference type="PANTHER" id="PTHR31845:SF10">
    <property type="entry name" value="ZN(II)2CYS6 TRANSCRIPTION FACTOR (EUROFUNG)"/>
    <property type="match status" value="1"/>
</dbReference>
<comment type="caution">
    <text evidence="7">The sequence shown here is derived from an EMBL/GenBank/DDBJ whole genome shotgun (WGS) entry which is preliminary data.</text>
</comment>
<evidence type="ECO:0000256" key="3">
    <source>
        <dbReference type="ARBA" id="ARBA00023125"/>
    </source>
</evidence>
<dbReference type="RefSeq" id="XP_062755999.1">
    <property type="nucleotide sequence ID" value="XM_062899659.1"/>
</dbReference>
<dbReference type="Proteomes" id="UP001273209">
    <property type="component" value="Unassembled WGS sequence"/>
</dbReference>
<keyword evidence="4" id="KW-0804">Transcription</keyword>
<dbReference type="InterPro" id="IPR001138">
    <property type="entry name" value="Zn2Cys6_DnaBD"/>
</dbReference>
<evidence type="ECO:0000313" key="8">
    <source>
        <dbReference type="Proteomes" id="UP001273209"/>
    </source>
</evidence>
<dbReference type="GO" id="GO:0008270">
    <property type="term" value="F:zinc ion binding"/>
    <property type="evidence" value="ECO:0007669"/>
    <property type="project" value="InterPro"/>
</dbReference>
<dbReference type="GeneID" id="87919564"/>
<name>A0AAE1J6Q8_9HYPO</name>
<dbReference type="PANTHER" id="PTHR31845">
    <property type="entry name" value="FINGER DOMAIN PROTEIN, PUTATIVE-RELATED"/>
    <property type="match status" value="1"/>
</dbReference>
<dbReference type="InterPro" id="IPR036864">
    <property type="entry name" value="Zn2-C6_fun-type_DNA-bd_sf"/>
</dbReference>
<comment type="subcellular location">
    <subcellularLocation>
        <location evidence="1">Nucleus</location>
    </subcellularLocation>
</comment>
<organism evidence="7 8">
    <name type="scientific">Trichoderma aggressivum f. europaeum</name>
    <dbReference type="NCBI Taxonomy" id="173218"/>
    <lineage>
        <taxon>Eukaryota</taxon>
        <taxon>Fungi</taxon>
        <taxon>Dikarya</taxon>
        <taxon>Ascomycota</taxon>
        <taxon>Pezizomycotina</taxon>
        <taxon>Sordariomycetes</taxon>
        <taxon>Hypocreomycetidae</taxon>
        <taxon>Hypocreales</taxon>
        <taxon>Hypocreaceae</taxon>
        <taxon>Trichoderma</taxon>
    </lineage>
</organism>
<dbReference type="SUPFAM" id="SSF57701">
    <property type="entry name" value="Zn2/Cys6 DNA-binding domain"/>
    <property type="match status" value="1"/>
</dbReference>
<proteinExistence type="predicted"/>
<dbReference type="GO" id="GO:0000981">
    <property type="term" value="F:DNA-binding transcription factor activity, RNA polymerase II-specific"/>
    <property type="evidence" value="ECO:0007669"/>
    <property type="project" value="InterPro"/>
</dbReference>
<dbReference type="AlphaFoldDB" id="A0AAE1J6Q8"/>
<keyword evidence="5" id="KW-0539">Nucleus</keyword>
<dbReference type="EMBL" id="JAWRVG010000017">
    <property type="protein sequence ID" value="KAK4074578.1"/>
    <property type="molecule type" value="Genomic_DNA"/>
</dbReference>
<evidence type="ECO:0000256" key="5">
    <source>
        <dbReference type="ARBA" id="ARBA00023242"/>
    </source>
</evidence>
<gene>
    <name evidence="7" type="ORF">Triagg1_5174</name>
</gene>
<evidence type="ECO:0000256" key="2">
    <source>
        <dbReference type="ARBA" id="ARBA00023015"/>
    </source>
</evidence>